<dbReference type="Gene3D" id="3.40.50.620">
    <property type="entry name" value="HUPs"/>
    <property type="match status" value="2"/>
</dbReference>
<evidence type="ECO:0000313" key="4">
    <source>
        <dbReference type="Proteomes" id="UP001595891"/>
    </source>
</evidence>
<dbReference type="PANTHER" id="PTHR46268">
    <property type="entry name" value="STRESS RESPONSE PROTEIN NHAX"/>
    <property type="match status" value="1"/>
</dbReference>
<dbReference type="Proteomes" id="UP001595891">
    <property type="component" value="Unassembled WGS sequence"/>
</dbReference>
<organism evidence="3 4">
    <name type="scientific">Sphaerisporangium corydalis</name>
    <dbReference type="NCBI Taxonomy" id="1441875"/>
    <lineage>
        <taxon>Bacteria</taxon>
        <taxon>Bacillati</taxon>
        <taxon>Actinomycetota</taxon>
        <taxon>Actinomycetes</taxon>
        <taxon>Streptosporangiales</taxon>
        <taxon>Streptosporangiaceae</taxon>
        <taxon>Sphaerisporangium</taxon>
    </lineage>
</organism>
<feature type="domain" description="UspA" evidence="2">
    <location>
        <begin position="1"/>
        <end position="137"/>
    </location>
</feature>
<evidence type="ECO:0000256" key="1">
    <source>
        <dbReference type="ARBA" id="ARBA00008791"/>
    </source>
</evidence>
<comment type="caution">
    <text evidence="3">The sequence shown here is derived from an EMBL/GenBank/DDBJ whole genome shotgun (WGS) entry which is preliminary data.</text>
</comment>
<dbReference type="SUPFAM" id="SSF52402">
    <property type="entry name" value="Adenine nucleotide alpha hydrolases-like"/>
    <property type="match status" value="2"/>
</dbReference>
<accession>A0ABV9EQL6</accession>
<dbReference type="EMBL" id="JBHSFN010000025">
    <property type="protein sequence ID" value="MFC4590776.1"/>
    <property type="molecule type" value="Genomic_DNA"/>
</dbReference>
<protein>
    <submittedName>
        <fullName evidence="3">Universal stress protein</fullName>
    </submittedName>
</protein>
<feature type="domain" description="UspA" evidence="2">
    <location>
        <begin position="149"/>
        <end position="283"/>
    </location>
</feature>
<evidence type="ECO:0000259" key="2">
    <source>
        <dbReference type="Pfam" id="PF00582"/>
    </source>
</evidence>
<dbReference type="InterPro" id="IPR006016">
    <property type="entry name" value="UspA"/>
</dbReference>
<dbReference type="InterPro" id="IPR014729">
    <property type="entry name" value="Rossmann-like_a/b/a_fold"/>
</dbReference>
<evidence type="ECO:0000313" key="3">
    <source>
        <dbReference type="EMBL" id="MFC4590776.1"/>
    </source>
</evidence>
<sequence length="299" mass="31684">MREPVVVGTDGSPPALAAVRWAADDAVWRGRGLRVVHVVDPSVFGQAFGTPPGFRDSMSARSREILAEAAKAAQDRVPGLWVEMVSRAGYARTELLEEAREAGELVVGTRGLGGFLGLVLGSVSMGVAGHADCPVVVAGNPQEAVHGEIVVGHDGSPESEAALEYAFEEAARRGARLRALYAWQVSAFLPMFASYTPDLERVYDMGRLAAHEQLRPWRDKYPAVELRDVTVRAHPVEALAEASAKADLLVVGSRGRSGLGSAVLGSVSHGVLHHAYSPVAVVRSRPRPPAPGDPRTAPA</sequence>
<reference evidence="4" key="1">
    <citation type="journal article" date="2019" name="Int. J. Syst. Evol. Microbiol.">
        <title>The Global Catalogue of Microorganisms (GCM) 10K type strain sequencing project: providing services to taxonomists for standard genome sequencing and annotation.</title>
        <authorList>
            <consortium name="The Broad Institute Genomics Platform"/>
            <consortium name="The Broad Institute Genome Sequencing Center for Infectious Disease"/>
            <person name="Wu L."/>
            <person name="Ma J."/>
        </authorList>
    </citation>
    <scope>NUCLEOTIDE SEQUENCE [LARGE SCALE GENOMIC DNA]</scope>
    <source>
        <strain evidence="4">CCUG 49560</strain>
    </source>
</reference>
<dbReference type="PRINTS" id="PR01438">
    <property type="entry name" value="UNVRSLSTRESS"/>
</dbReference>
<dbReference type="PANTHER" id="PTHR46268:SF6">
    <property type="entry name" value="UNIVERSAL STRESS PROTEIN UP12"/>
    <property type="match status" value="1"/>
</dbReference>
<proteinExistence type="inferred from homology"/>
<dbReference type="Pfam" id="PF00582">
    <property type="entry name" value="Usp"/>
    <property type="match status" value="2"/>
</dbReference>
<dbReference type="RefSeq" id="WP_262845176.1">
    <property type="nucleotide sequence ID" value="NZ_JANZYP010000037.1"/>
</dbReference>
<dbReference type="InterPro" id="IPR006015">
    <property type="entry name" value="Universal_stress_UspA"/>
</dbReference>
<name>A0ABV9EQL6_9ACTN</name>
<keyword evidence="4" id="KW-1185">Reference proteome</keyword>
<gene>
    <name evidence="3" type="ORF">ACFO8L_32090</name>
</gene>
<comment type="similarity">
    <text evidence="1">Belongs to the universal stress protein A family.</text>
</comment>